<gene>
    <name evidence="1" type="ORF">ACFO8Q_22740</name>
</gene>
<evidence type="ECO:0000313" key="2">
    <source>
        <dbReference type="Proteomes" id="UP001596002"/>
    </source>
</evidence>
<sequence length="135" mass="15250">MEAHDEFILVSAPNKTGGQFIKTLQIKKMLFAAITNNDTERSRLVHLGVKNILSVDTTDRETWLIPELPVGKVFLFELSLPLICRYIQICRSWTDKSIYVITGSSNARMVYKGLGANYVIHTQSDDVSFLLDKEG</sequence>
<accession>A0ABV9Q7S8</accession>
<dbReference type="Proteomes" id="UP001596002">
    <property type="component" value="Unassembled WGS sequence"/>
</dbReference>
<organism evidence="1 2">
    <name type="scientific">Effusibacillus consociatus</name>
    <dbReference type="NCBI Taxonomy" id="1117041"/>
    <lineage>
        <taxon>Bacteria</taxon>
        <taxon>Bacillati</taxon>
        <taxon>Bacillota</taxon>
        <taxon>Bacilli</taxon>
        <taxon>Bacillales</taxon>
        <taxon>Alicyclobacillaceae</taxon>
        <taxon>Effusibacillus</taxon>
    </lineage>
</organism>
<evidence type="ECO:0000313" key="1">
    <source>
        <dbReference type="EMBL" id="MFC4770100.1"/>
    </source>
</evidence>
<dbReference type="RefSeq" id="WP_380029364.1">
    <property type="nucleotide sequence ID" value="NZ_JBHSHC010000154.1"/>
</dbReference>
<protein>
    <submittedName>
        <fullName evidence="1">Uncharacterized protein</fullName>
    </submittedName>
</protein>
<dbReference type="EMBL" id="JBHSHC010000154">
    <property type="protein sequence ID" value="MFC4770100.1"/>
    <property type="molecule type" value="Genomic_DNA"/>
</dbReference>
<name>A0ABV9Q7S8_9BACL</name>
<comment type="caution">
    <text evidence="1">The sequence shown here is derived from an EMBL/GenBank/DDBJ whole genome shotgun (WGS) entry which is preliminary data.</text>
</comment>
<keyword evidence="2" id="KW-1185">Reference proteome</keyword>
<reference evidence="2" key="1">
    <citation type="journal article" date="2019" name="Int. J. Syst. Evol. Microbiol.">
        <title>The Global Catalogue of Microorganisms (GCM) 10K type strain sequencing project: providing services to taxonomists for standard genome sequencing and annotation.</title>
        <authorList>
            <consortium name="The Broad Institute Genomics Platform"/>
            <consortium name="The Broad Institute Genome Sequencing Center for Infectious Disease"/>
            <person name="Wu L."/>
            <person name="Ma J."/>
        </authorList>
    </citation>
    <scope>NUCLEOTIDE SEQUENCE [LARGE SCALE GENOMIC DNA]</scope>
    <source>
        <strain evidence="2">WYCCWR 12678</strain>
    </source>
</reference>
<proteinExistence type="predicted"/>